<reference evidence="6 7" key="1">
    <citation type="submission" date="2023-06" db="EMBL/GenBank/DDBJ databases">
        <title>Influencing factors and mechanism of Cr(VI) reduction by facultative anaerobic Exiguobacterium sp. PY14.</title>
        <authorList>
            <person name="Zou L."/>
        </authorList>
    </citation>
    <scope>NUCLEOTIDE SEQUENCE [LARGE SCALE GENOMIC DNA]</scope>
    <source>
        <strain evidence="6 7">PY14</strain>
    </source>
</reference>
<protein>
    <submittedName>
        <fullName evidence="6">Ketopantoate reductase C-terminal domain-containing protein</fullName>
    </submittedName>
</protein>
<evidence type="ECO:0000256" key="2">
    <source>
        <dbReference type="ARBA" id="ARBA00022857"/>
    </source>
</evidence>
<dbReference type="InterPro" id="IPR013752">
    <property type="entry name" value="KPA_reductase"/>
</dbReference>
<evidence type="ECO:0000313" key="7">
    <source>
        <dbReference type="Proteomes" id="UP001230807"/>
    </source>
</evidence>
<name>A0ABT7MKL3_9BACL</name>
<keyword evidence="3" id="KW-0560">Oxidoreductase</keyword>
<keyword evidence="2" id="KW-0521">NADP</keyword>
<dbReference type="Pfam" id="PF02558">
    <property type="entry name" value="ApbA"/>
    <property type="match status" value="1"/>
</dbReference>
<dbReference type="SUPFAM" id="SSF51735">
    <property type="entry name" value="NAD(P)-binding Rossmann-fold domains"/>
    <property type="match status" value="1"/>
</dbReference>
<organism evidence="6 7">
    <name type="scientific">Exiguobacterium mexicanum</name>
    <dbReference type="NCBI Taxonomy" id="340146"/>
    <lineage>
        <taxon>Bacteria</taxon>
        <taxon>Bacillati</taxon>
        <taxon>Bacillota</taxon>
        <taxon>Bacilli</taxon>
        <taxon>Bacillales</taxon>
        <taxon>Bacillales Family XII. Incertae Sedis</taxon>
        <taxon>Exiguobacterium</taxon>
    </lineage>
</organism>
<accession>A0ABT7MKL3</accession>
<dbReference type="Proteomes" id="UP001230807">
    <property type="component" value="Unassembled WGS sequence"/>
</dbReference>
<evidence type="ECO:0000256" key="1">
    <source>
        <dbReference type="ARBA" id="ARBA00007870"/>
    </source>
</evidence>
<evidence type="ECO:0000256" key="3">
    <source>
        <dbReference type="ARBA" id="ARBA00023002"/>
    </source>
</evidence>
<comment type="caution">
    <text evidence="6">The sequence shown here is derived from an EMBL/GenBank/DDBJ whole genome shotgun (WGS) entry which is preliminary data.</text>
</comment>
<gene>
    <name evidence="6" type="ORF">QR695_02030</name>
</gene>
<comment type="similarity">
    <text evidence="1">Belongs to the ketopantoate reductase family.</text>
</comment>
<dbReference type="InterPro" id="IPR013332">
    <property type="entry name" value="KPR_N"/>
</dbReference>
<dbReference type="InterPro" id="IPR036291">
    <property type="entry name" value="NAD(P)-bd_dom_sf"/>
</dbReference>
<sequence length="279" mass="30559">MKPIKRIGIIGNGAVGMLMASLFEPDYTVTLYGRVDEASTVTIERTGVTQGTVQVRLCPVTKIIETEQDVFFVTTKAHQVEAATERLSGDVPVFICSNGIAHLDYARTKGFHLGVVEHGVSRDGHRLQHTGLGRIRIGSLGSLEEMSFNASPLTVVWETDIEQVVTEKLFANAIINPITALCRVENGAVAVPPCRDIATALYEELTMLFDRHVPYTYIDTIIDKTAHNRSSMLRDIEAGRQTEVDAILTPLLKRADERGVTLTVIPVMQKLILGASVSC</sequence>
<dbReference type="SUPFAM" id="SSF48179">
    <property type="entry name" value="6-phosphogluconate dehydrogenase C-terminal domain-like"/>
    <property type="match status" value="1"/>
</dbReference>
<dbReference type="InterPro" id="IPR050838">
    <property type="entry name" value="Ketopantoate_reductase"/>
</dbReference>
<dbReference type="Gene3D" id="3.40.50.720">
    <property type="entry name" value="NAD(P)-binding Rossmann-like Domain"/>
    <property type="match status" value="1"/>
</dbReference>
<dbReference type="InterPro" id="IPR013328">
    <property type="entry name" value="6PGD_dom2"/>
</dbReference>
<evidence type="ECO:0000259" key="4">
    <source>
        <dbReference type="Pfam" id="PF02558"/>
    </source>
</evidence>
<dbReference type="PANTHER" id="PTHR43765:SF2">
    <property type="entry name" value="2-DEHYDROPANTOATE 2-REDUCTASE"/>
    <property type="match status" value="1"/>
</dbReference>
<evidence type="ECO:0000313" key="6">
    <source>
        <dbReference type="EMBL" id="MDL5375780.1"/>
    </source>
</evidence>
<dbReference type="EMBL" id="JASWER010000001">
    <property type="protein sequence ID" value="MDL5375780.1"/>
    <property type="molecule type" value="Genomic_DNA"/>
</dbReference>
<evidence type="ECO:0000259" key="5">
    <source>
        <dbReference type="Pfam" id="PF08546"/>
    </source>
</evidence>
<feature type="domain" description="Ketopantoate reductase C-terminal" evidence="5">
    <location>
        <begin position="160"/>
        <end position="268"/>
    </location>
</feature>
<feature type="domain" description="Ketopantoate reductase N-terminal" evidence="4">
    <location>
        <begin position="7"/>
        <end position="140"/>
    </location>
</feature>
<dbReference type="InterPro" id="IPR008927">
    <property type="entry name" value="6-PGluconate_DH-like_C_sf"/>
</dbReference>
<dbReference type="Pfam" id="PF08546">
    <property type="entry name" value="ApbA_C"/>
    <property type="match status" value="1"/>
</dbReference>
<dbReference type="PANTHER" id="PTHR43765">
    <property type="entry name" value="2-DEHYDROPANTOATE 2-REDUCTASE-RELATED"/>
    <property type="match status" value="1"/>
</dbReference>
<dbReference type="RefSeq" id="WP_214832357.1">
    <property type="nucleotide sequence ID" value="NZ_CP183077.1"/>
</dbReference>
<proteinExistence type="inferred from homology"/>
<keyword evidence="7" id="KW-1185">Reference proteome</keyword>
<dbReference type="Gene3D" id="1.10.1040.10">
    <property type="entry name" value="N-(1-d-carboxylethyl)-l-norvaline Dehydrogenase, domain 2"/>
    <property type="match status" value="1"/>
</dbReference>